<feature type="compositionally biased region" description="Basic and acidic residues" evidence="5">
    <location>
        <begin position="101"/>
        <end position="113"/>
    </location>
</feature>
<dbReference type="GO" id="GO:0008234">
    <property type="term" value="F:cysteine-type peptidase activity"/>
    <property type="evidence" value="ECO:0007669"/>
    <property type="project" value="UniProtKB-KW"/>
</dbReference>
<dbReference type="SUPFAM" id="SSF54001">
    <property type="entry name" value="Cysteine proteinases"/>
    <property type="match status" value="1"/>
</dbReference>
<dbReference type="InterPro" id="IPR003653">
    <property type="entry name" value="Peptidase_C48_C"/>
</dbReference>
<dbReference type="PROSITE" id="PS50600">
    <property type="entry name" value="ULP_PROTEASE"/>
    <property type="match status" value="1"/>
</dbReference>
<comment type="caution">
    <text evidence="7">The sequence shown here is derived from an EMBL/GenBank/DDBJ whole genome shotgun (WGS) entry which is preliminary data.</text>
</comment>
<dbReference type="EMBL" id="CAUOFW020000837">
    <property type="protein sequence ID" value="CAK9137778.1"/>
    <property type="molecule type" value="Genomic_DNA"/>
</dbReference>
<dbReference type="Proteomes" id="UP001642360">
    <property type="component" value="Unassembled WGS sequence"/>
</dbReference>
<organism evidence="7 8">
    <name type="scientific">Ilex paraguariensis</name>
    <name type="common">yerba mate</name>
    <dbReference type="NCBI Taxonomy" id="185542"/>
    <lineage>
        <taxon>Eukaryota</taxon>
        <taxon>Viridiplantae</taxon>
        <taxon>Streptophyta</taxon>
        <taxon>Embryophyta</taxon>
        <taxon>Tracheophyta</taxon>
        <taxon>Spermatophyta</taxon>
        <taxon>Magnoliopsida</taxon>
        <taxon>eudicotyledons</taxon>
        <taxon>Gunneridae</taxon>
        <taxon>Pentapetalae</taxon>
        <taxon>asterids</taxon>
        <taxon>campanulids</taxon>
        <taxon>Aquifoliales</taxon>
        <taxon>Aquifoliaceae</taxon>
        <taxon>Ilex</taxon>
    </lineage>
</organism>
<comment type="similarity">
    <text evidence="1">Belongs to the peptidase C48 family.</text>
</comment>
<feature type="region of interest" description="Disordered" evidence="5">
    <location>
        <begin position="101"/>
        <end position="145"/>
    </location>
</feature>
<reference evidence="7 8" key="1">
    <citation type="submission" date="2024-02" db="EMBL/GenBank/DDBJ databases">
        <authorList>
            <person name="Vignale AGUSTIN F."/>
            <person name="Sosa J E."/>
            <person name="Modenutti C."/>
        </authorList>
    </citation>
    <scope>NUCLEOTIDE SEQUENCE [LARGE SCALE GENOMIC DNA]</scope>
</reference>
<feature type="compositionally biased region" description="Basic and acidic residues" evidence="5">
    <location>
        <begin position="1"/>
        <end position="22"/>
    </location>
</feature>
<dbReference type="InterPro" id="IPR038765">
    <property type="entry name" value="Papain-like_cys_pep_sf"/>
</dbReference>
<evidence type="ECO:0000256" key="3">
    <source>
        <dbReference type="ARBA" id="ARBA00022801"/>
    </source>
</evidence>
<evidence type="ECO:0000313" key="8">
    <source>
        <dbReference type="Proteomes" id="UP001642360"/>
    </source>
</evidence>
<dbReference type="Pfam" id="PF02902">
    <property type="entry name" value="Peptidase_C48"/>
    <property type="match status" value="1"/>
</dbReference>
<evidence type="ECO:0000259" key="6">
    <source>
        <dbReference type="PROSITE" id="PS50600"/>
    </source>
</evidence>
<keyword evidence="8" id="KW-1185">Reference proteome</keyword>
<accession>A0ABC8QYD8</accession>
<evidence type="ECO:0000256" key="2">
    <source>
        <dbReference type="ARBA" id="ARBA00022670"/>
    </source>
</evidence>
<dbReference type="Gene3D" id="3.30.310.130">
    <property type="entry name" value="Ubiquitin-related"/>
    <property type="match status" value="1"/>
</dbReference>
<dbReference type="GO" id="GO:0006508">
    <property type="term" value="P:proteolysis"/>
    <property type="evidence" value="ECO:0007669"/>
    <property type="project" value="UniProtKB-KW"/>
</dbReference>
<dbReference type="GO" id="GO:0016926">
    <property type="term" value="P:protein desumoylation"/>
    <property type="evidence" value="ECO:0007669"/>
    <property type="project" value="UniProtKB-ARBA"/>
</dbReference>
<keyword evidence="3" id="KW-0378">Hydrolase</keyword>
<dbReference type="Gene3D" id="1.10.418.20">
    <property type="match status" value="1"/>
</dbReference>
<feature type="domain" description="Ubiquitin-like protease family profile" evidence="6">
    <location>
        <begin position="315"/>
        <end position="508"/>
    </location>
</feature>
<feature type="region of interest" description="Disordered" evidence="5">
    <location>
        <begin position="1"/>
        <end position="65"/>
    </location>
</feature>
<dbReference type="AlphaFoldDB" id="A0ABC8QYD8"/>
<sequence length="556" mass="64690">MEEGERKGKKLDLDWEKLLPDHQDDDEEPPTVLVVTTTGADAEKSESVAMDGEQQQNGFRHLSDKELYDTIERNRQNLKSVGEKLADKGEKLRVSIKRQEDEIERRQRQRAEKDDDEGCEEPAQFHNPSLVGAYDGSKQGDPSLPSSRSAFALHFYTKLKENMDTRTVNAFEKDFSYVRPCDRRKVGHKGQFASRGRHKNRLSLRHKHFKCPSNLSIDADKKNLSNGDQKDTGSSTCSVRLFEGNLSGFLSKKRNAPQVQPSDRVRSVNGQTVVLVDEEEPQAQLIEATEPADIVDERLKEAKIYYPSRDDPESVEIFYSDMECLAPEAYLSSTIMNFYIRYLQQSTSPQNTIGRDYHFFNTYFYRKLKEAVLKKRSDQENSFEKFRRWWKGVNIFEKSYILLPIHDDLHWSLVIICIPYKEDEAGPILLHLDSLGLHCSKSIFENIKSFLRLEWNCLNRGEAPSDPPIADKIWKNLPRRIDEKTIEVPRQRNDYDCGMFVLFFMERFIQEAPERLKKKDIAMFGKHWFGPEEPSRLRKKIRDLLKEEFKDATDNT</sequence>
<name>A0ABC8QYD8_9AQUA</name>
<evidence type="ECO:0000313" key="7">
    <source>
        <dbReference type="EMBL" id="CAK9137778.1"/>
    </source>
</evidence>
<protein>
    <recommendedName>
        <fullName evidence="6">Ubiquitin-like protease family profile domain-containing protein</fullName>
    </recommendedName>
</protein>
<gene>
    <name evidence="7" type="ORF">ILEXP_LOCUS4816</name>
</gene>
<keyword evidence="2" id="KW-0645">Protease</keyword>
<proteinExistence type="inferred from homology"/>
<keyword evidence="4" id="KW-0788">Thiol protease</keyword>
<evidence type="ECO:0000256" key="4">
    <source>
        <dbReference type="ARBA" id="ARBA00022807"/>
    </source>
</evidence>
<dbReference type="PANTHER" id="PTHR46915">
    <property type="entry name" value="UBIQUITIN-LIKE PROTEASE 4-RELATED"/>
    <property type="match status" value="1"/>
</dbReference>
<evidence type="ECO:0000256" key="1">
    <source>
        <dbReference type="ARBA" id="ARBA00005234"/>
    </source>
</evidence>
<evidence type="ECO:0000256" key="5">
    <source>
        <dbReference type="SAM" id="MobiDB-lite"/>
    </source>
</evidence>
<dbReference type="PANTHER" id="PTHR46915:SF2">
    <property type="entry name" value="UBIQUITIN-LIKE PROTEASE 4"/>
    <property type="match status" value="1"/>
</dbReference>